<dbReference type="GO" id="GO:0010389">
    <property type="term" value="P:regulation of G2/M transition of mitotic cell cycle"/>
    <property type="evidence" value="ECO:0007669"/>
    <property type="project" value="TreeGrafter"/>
</dbReference>
<dbReference type="GO" id="GO:0000082">
    <property type="term" value="P:G1/S transition of mitotic cell cycle"/>
    <property type="evidence" value="ECO:0007669"/>
    <property type="project" value="TreeGrafter"/>
</dbReference>
<name>A0AA38PIC9_9AGAR</name>
<dbReference type="Proteomes" id="UP001163846">
    <property type="component" value="Unassembled WGS sequence"/>
</dbReference>
<evidence type="ECO:0000256" key="1">
    <source>
        <dbReference type="ARBA" id="ARBA00006485"/>
    </source>
</evidence>
<evidence type="ECO:0000313" key="5">
    <source>
        <dbReference type="EMBL" id="KAJ3843487.1"/>
    </source>
</evidence>
<dbReference type="AlphaFoldDB" id="A0AA38PIC9"/>
<comment type="similarity">
    <text evidence="1">Belongs to the protein kinase superfamily. CMGC Ser/Thr protein kinase family. CDC2/CDKX subfamily.</text>
</comment>
<reference evidence="5" key="1">
    <citation type="submission" date="2022-08" db="EMBL/GenBank/DDBJ databases">
        <authorList>
            <consortium name="DOE Joint Genome Institute"/>
            <person name="Min B."/>
            <person name="Riley R."/>
            <person name="Sierra-Patev S."/>
            <person name="Naranjo-Ortiz M."/>
            <person name="Looney B."/>
            <person name="Konkel Z."/>
            <person name="Slot J.C."/>
            <person name="Sakamoto Y."/>
            <person name="Steenwyk J.L."/>
            <person name="Rokas A."/>
            <person name="Carro J."/>
            <person name="Camarero S."/>
            <person name="Ferreira P."/>
            <person name="Molpeceres G."/>
            <person name="Ruiz-Duenas F.J."/>
            <person name="Serrano A."/>
            <person name="Henrissat B."/>
            <person name="Drula E."/>
            <person name="Hughes K.W."/>
            <person name="Mata J.L."/>
            <person name="Ishikawa N.K."/>
            <person name="Vargas-Isla R."/>
            <person name="Ushijima S."/>
            <person name="Smith C.A."/>
            <person name="Ahrendt S."/>
            <person name="Andreopoulos W."/>
            <person name="He G."/>
            <person name="Labutti K."/>
            <person name="Lipzen A."/>
            <person name="Ng V."/>
            <person name="Sandor L."/>
            <person name="Barry K."/>
            <person name="Martinez A.T."/>
            <person name="Xiao Y."/>
            <person name="Gibbons J.G."/>
            <person name="Terashima K."/>
            <person name="Hibbett D.S."/>
            <person name="Grigoriev I.V."/>
        </authorList>
    </citation>
    <scope>NUCLEOTIDE SEQUENCE</scope>
    <source>
        <strain evidence="5">TFB9207</strain>
    </source>
</reference>
<keyword evidence="5" id="KW-0808">Transferase</keyword>
<evidence type="ECO:0000313" key="6">
    <source>
        <dbReference type="Proteomes" id="UP001163846"/>
    </source>
</evidence>
<dbReference type="GO" id="GO:0030332">
    <property type="term" value="F:cyclin binding"/>
    <property type="evidence" value="ECO:0007669"/>
    <property type="project" value="TreeGrafter"/>
</dbReference>
<dbReference type="PANTHER" id="PTHR24056:SF576">
    <property type="entry name" value="SERINE_THREONINE-PROTEIN KINASE CSK1"/>
    <property type="match status" value="1"/>
</dbReference>
<keyword evidence="3" id="KW-0067">ATP-binding</keyword>
<dbReference type="PROSITE" id="PS50011">
    <property type="entry name" value="PROTEIN_KINASE_DOM"/>
    <property type="match status" value="1"/>
</dbReference>
<gene>
    <name evidence="5" type="ORF">F5878DRAFT_604810</name>
</gene>
<dbReference type="GO" id="GO:0007165">
    <property type="term" value="P:signal transduction"/>
    <property type="evidence" value="ECO:0007669"/>
    <property type="project" value="TreeGrafter"/>
</dbReference>
<evidence type="ECO:0000259" key="4">
    <source>
        <dbReference type="PROSITE" id="PS50011"/>
    </source>
</evidence>
<dbReference type="InterPro" id="IPR008271">
    <property type="entry name" value="Ser/Thr_kinase_AS"/>
</dbReference>
<dbReference type="GO" id="GO:0010468">
    <property type="term" value="P:regulation of gene expression"/>
    <property type="evidence" value="ECO:0007669"/>
    <property type="project" value="TreeGrafter"/>
</dbReference>
<protein>
    <submittedName>
        <fullName evidence="5">Kinase-like domain-containing protein</fullName>
    </submittedName>
</protein>
<keyword evidence="6" id="KW-1185">Reference proteome</keyword>
<dbReference type="InterPro" id="IPR000719">
    <property type="entry name" value="Prot_kinase_dom"/>
</dbReference>
<dbReference type="Pfam" id="PF00069">
    <property type="entry name" value="Pkinase"/>
    <property type="match status" value="1"/>
</dbReference>
<evidence type="ECO:0000256" key="2">
    <source>
        <dbReference type="ARBA" id="ARBA00022741"/>
    </source>
</evidence>
<dbReference type="GO" id="GO:0004693">
    <property type="term" value="F:cyclin-dependent protein serine/threonine kinase activity"/>
    <property type="evidence" value="ECO:0007669"/>
    <property type="project" value="TreeGrafter"/>
</dbReference>
<dbReference type="GO" id="GO:0000307">
    <property type="term" value="C:cyclin-dependent protein kinase holoenzyme complex"/>
    <property type="evidence" value="ECO:0007669"/>
    <property type="project" value="TreeGrafter"/>
</dbReference>
<feature type="domain" description="Protein kinase" evidence="4">
    <location>
        <begin position="21"/>
        <end position="392"/>
    </location>
</feature>
<comment type="caution">
    <text evidence="5">The sequence shown here is derived from an EMBL/GenBank/DDBJ whole genome shotgun (WGS) entry which is preliminary data.</text>
</comment>
<dbReference type="SUPFAM" id="SSF56112">
    <property type="entry name" value="Protein kinase-like (PK-like)"/>
    <property type="match status" value="1"/>
</dbReference>
<dbReference type="Gene3D" id="3.30.200.20">
    <property type="entry name" value="Phosphorylase Kinase, domain 1"/>
    <property type="match status" value="1"/>
</dbReference>
<dbReference type="SMART" id="SM00220">
    <property type="entry name" value="S_TKc"/>
    <property type="match status" value="1"/>
</dbReference>
<dbReference type="InterPro" id="IPR011009">
    <property type="entry name" value="Kinase-like_dom_sf"/>
</dbReference>
<proteinExistence type="inferred from homology"/>
<dbReference type="GO" id="GO:0005524">
    <property type="term" value="F:ATP binding"/>
    <property type="evidence" value="ECO:0007669"/>
    <property type="project" value="UniProtKB-KW"/>
</dbReference>
<dbReference type="GO" id="GO:0005737">
    <property type="term" value="C:cytoplasm"/>
    <property type="evidence" value="ECO:0007669"/>
    <property type="project" value="TreeGrafter"/>
</dbReference>
<keyword evidence="5" id="KW-0418">Kinase</keyword>
<dbReference type="EMBL" id="MU805975">
    <property type="protein sequence ID" value="KAJ3843487.1"/>
    <property type="molecule type" value="Genomic_DNA"/>
</dbReference>
<dbReference type="GO" id="GO:0005634">
    <property type="term" value="C:nucleus"/>
    <property type="evidence" value="ECO:0007669"/>
    <property type="project" value="TreeGrafter"/>
</dbReference>
<sequence length="433" mass="47948">MLSQTLNDLHLVNSEDSEETGDAFELIAEGLASTVSKTWASVDNREPQLLAVKTSTTVKKWAKEPHDIMKECRVLKSLSHPNVISAIDSLLDRAQNTMSIWMPFIPHSLSTLLDSAHFVPQPKATLFSPVKDPLSNFLILTHSLMIQIINAVAYLHEQRIAHRDLKPANVLLTPTGRVTLIDFGIVWDGSRDDKNGDLWPENEDNMYFEVSTGPYRAPELLFGTRSYDAYAIDMWSLGAMFAEFFTSLIPSSPSSDDLTYPIYVTSPFASDSGSSTWNPSACYSRSSLFDASRGEIGLAWSIFKIFGTPREPANEEEEAKSWAWPGFQSLPDAQKVEFTKVDGAPLDEQLLPNLPTAAPDDANALLDLVRKLLRYPPKWRLKAEDAQQHPYFSSAGWLAPEDLTLDNISSGEPSKVGADGTLGNLLLRALGFV</sequence>
<keyword evidence="2" id="KW-0547">Nucleotide-binding</keyword>
<dbReference type="InterPro" id="IPR050108">
    <property type="entry name" value="CDK"/>
</dbReference>
<dbReference type="Gene3D" id="1.10.510.10">
    <property type="entry name" value="Transferase(Phosphotransferase) domain 1"/>
    <property type="match status" value="1"/>
</dbReference>
<dbReference type="PANTHER" id="PTHR24056">
    <property type="entry name" value="CELL DIVISION PROTEIN KINASE"/>
    <property type="match status" value="1"/>
</dbReference>
<accession>A0AA38PIC9</accession>
<evidence type="ECO:0000256" key="3">
    <source>
        <dbReference type="ARBA" id="ARBA00022840"/>
    </source>
</evidence>
<dbReference type="PROSITE" id="PS00108">
    <property type="entry name" value="PROTEIN_KINASE_ST"/>
    <property type="match status" value="1"/>
</dbReference>
<organism evidence="5 6">
    <name type="scientific">Lentinula raphanica</name>
    <dbReference type="NCBI Taxonomy" id="153919"/>
    <lineage>
        <taxon>Eukaryota</taxon>
        <taxon>Fungi</taxon>
        <taxon>Dikarya</taxon>
        <taxon>Basidiomycota</taxon>
        <taxon>Agaricomycotina</taxon>
        <taxon>Agaricomycetes</taxon>
        <taxon>Agaricomycetidae</taxon>
        <taxon>Agaricales</taxon>
        <taxon>Marasmiineae</taxon>
        <taxon>Omphalotaceae</taxon>
        <taxon>Lentinula</taxon>
    </lineage>
</organism>